<dbReference type="CTD" id="27202"/>
<dbReference type="GeneID" id="445269"/>
<dbReference type="GeneTree" id="ENSGT01140000282544"/>
<organism evidence="20 21">
    <name type="scientific">Rattus norvegicus</name>
    <name type="common">Rat</name>
    <dbReference type="NCBI Taxonomy" id="10116"/>
    <lineage>
        <taxon>Eukaryota</taxon>
        <taxon>Metazoa</taxon>
        <taxon>Chordata</taxon>
        <taxon>Craniata</taxon>
        <taxon>Vertebrata</taxon>
        <taxon>Euteleostomi</taxon>
        <taxon>Mammalia</taxon>
        <taxon>Eutheria</taxon>
        <taxon>Euarchontoglires</taxon>
        <taxon>Glires</taxon>
        <taxon>Rodentia</taxon>
        <taxon>Myomorpha</taxon>
        <taxon>Muroidea</taxon>
        <taxon>Muridae</taxon>
        <taxon>Murinae</taxon>
        <taxon>Rattus</taxon>
    </lineage>
</organism>
<evidence type="ECO:0000256" key="2">
    <source>
        <dbReference type="ARBA" id="ARBA00022475"/>
    </source>
</evidence>
<keyword evidence="4 18" id="KW-0812">Transmembrane</keyword>
<feature type="transmembrane region" description="Helical" evidence="18">
    <location>
        <begin position="83"/>
        <end position="110"/>
    </location>
</feature>
<evidence type="ECO:0000313" key="20">
    <source>
        <dbReference type="Ensembl" id="ENSRNOP00000067721.2"/>
    </source>
</evidence>
<evidence type="ECO:0000313" key="22">
    <source>
        <dbReference type="RGD" id="1303027"/>
    </source>
</evidence>
<dbReference type="SUPFAM" id="SSF81321">
    <property type="entry name" value="Family A G protein-coupled receptor-like"/>
    <property type="match status" value="1"/>
</dbReference>
<keyword evidence="3" id="KW-0597">Phosphoprotein</keyword>
<keyword evidence="5 18" id="KW-1133">Transmembrane helix</keyword>
<dbReference type="Gene3D" id="1.20.1070.10">
    <property type="entry name" value="Rhodopsin 7-helix transmembrane proteins"/>
    <property type="match status" value="1"/>
</dbReference>
<dbReference type="PROSITE" id="PS50262">
    <property type="entry name" value="G_PROTEIN_RECEP_F1_2"/>
    <property type="match status" value="1"/>
</dbReference>
<keyword evidence="11" id="KW-0807">Transducer</keyword>
<evidence type="ECO:0000256" key="14">
    <source>
        <dbReference type="ARBA" id="ARBA00062102"/>
    </source>
</evidence>
<evidence type="ECO:0000256" key="9">
    <source>
        <dbReference type="ARBA" id="ARBA00023170"/>
    </source>
</evidence>
<evidence type="ECO:0000256" key="3">
    <source>
        <dbReference type="ARBA" id="ARBA00022553"/>
    </source>
</evidence>
<dbReference type="InterPro" id="IPR000826">
    <property type="entry name" value="Formyl_rcpt-rel"/>
</dbReference>
<evidence type="ECO:0000256" key="13">
    <source>
        <dbReference type="ARBA" id="ARBA00053872"/>
    </source>
</evidence>
<comment type="subcellular location">
    <subcellularLocation>
        <location evidence="1">Cell membrane</location>
        <topology evidence="1">Multi-pass membrane protein</topology>
    </subcellularLocation>
</comment>
<name>A0A8L2QZB1_RAT</name>
<dbReference type="PANTHER" id="PTHR24225">
    <property type="entry name" value="CHEMOTACTIC RECEPTOR"/>
    <property type="match status" value="1"/>
</dbReference>
<feature type="transmembrane region" description="Helical" evidence="18">
    <location>
        <begin position="325"/>
        <end position="343"/>
    </location>
</feature>
<dbReference type="RefSeq" id="XP_006228414.1">
    <property type="nucleotide sequence ID" value="XM_006228352.5"/>
</dbReference>
<reference evidence="20" key="1">
    <citation type="journal article" date="2004" name="Nature">
        <title>Genome sequence of the Brown Norway rat yields insights into mammalian evolution.</title>
        <authorList>
            <consortium name="Rat Genome Sequencing Project Consortium"/>
            <person name="Gibbs R.A."/>
            <person name="Weinstock G.M."/>
            <person name="Metzker M.L."/>
            <person name="Muzny D.M."/>
            <person name="Sodergren E.J."/>
            <person name="Scherer S."/>
            <person name="Scott G."/>
            <person name="Steffen D."/>
            <person name="Worley K.C."/>
            <person name="Burch P.E."/>
            <person name="Okwuonu G."/>
            <person name="Hines S."/>
            <person name="Lewis L."/>
            <person name="Deramo C."/>
            <person name="Delgado O."/>
            <person name="Dugan-Rocha S."/>
            <person name="Miner G."/>
            <person name="Morgan M."/>
            <person name="Hawes A."/>
            <person name="Gill R."/>
            <person name="Holt R.A."/>
            <person name="Adams M.D."/>
            <person name="Amanatides P.G."/>
            <person name="Baden-Tillson H."/>
            <person name="Barnstead M."/>
            <person name="Chin S."/>
            <person name="Evans C.A."/>
            <person name="Ferriera S."/>
            <person name="Fosler C."/>
            <person name="Glodek A."/>
            <person name="Gu Z."/>
            <person name="Jennings D."/>
            <person name="Kraft C.L."/>
            <person name="Nguyen T."/>
            <person name="Pfannkoch C.M."/>
            <person name="Sitter C."/>
            <person name="Sutton G.G."/>
            <person name="Venter J.C."/>
            <person name="Woodage T."/>
            <person name="Smith D."/>
            <person name="Lee H.-M."/>
            <person name="Gustafson E."/>
            <person name="Cahill P."/>
            <person name="Kana A."/>
            <person name="Doucette-Stamm L."/>
            <person name="Weinstock K."/>
            <person name="Fechtel K."/>
            <person name="Weiss R.B."/>
            <person name="Dunn D.M."/>
            <person name="Green E.D."/>
            <person name="Blakesley R.W."/>
            <person name="Bouffard G.G."/>
            <person name="De Jong P.J."/>
            <person name="Osoegawa K."/>
            <person name="Zhu B."/>
            <person name="Marra M."/>
            <person name="Schein J."/>
            <person name="Bosdet I."/>
            <person name="Fjell C."/>
            <person name="Jones S."/>
            <person name="Krzywinski M."/>
            <person name="Mathewson C."/>
            <person name="Siddiqui A."/>
            <person name="Wye N."/>
            <person name="McPherson J."/>
            <person name="Zhao S."/>
            <person name="Fraser C.M."/>
            <person name="Shetty J."/>
            <person name="Shatsman S."/>
            <person name="Geer K."/>
            <person name="Chen Y."/>
            <person name="Abramzon S."/>
            <person name="Nierman W.C."/>
            <person name="Havlak P.H."/>
            <person name="Chen R."/>
            <person name="Durbin K.J."/>
            <person name="Egan A."/>
            <person name="Ren Y."/>
            <person name="Song X.-Z."/>
            <person name="Li B."/>
            <person name="Liu Y."/>
            <person name="Qin X."/>
            <person name="Cawley S."/>
            <person name="Cooney A.J."/>
            <person name="D'Souza L.M."/>
            <person name="Martin K."/>
            <person name="Wu J.Q."/>
            <person name="Gonzalez-Garay M.L."/>
            <person name="Jackson A.R."/>
            <person name="Kalafus K.J."/>
            <person name="McLeod M.P."/>
            <person name="Milosavljevic A."/>
            <person name="Virk D."/>
            <person name="Volkov A."/>
            <person name="Wheeler D.A."/>
            <person name="Zhang Z."/>
            <person name="Bailey J.A."/>
            <person name="Eichler E.E."/>
            <person name="Tuzun E."/>
            <person name="Birney E."/>
            <person name="Mongin E."/>
            <person name="Ureta-Vidal A."/>
            <person name="Woodwark C."/>
            <person name="Zdobnov E."/>
            <person name="Bork P."/>
            <person name="Suyama M."/>
            <person name="Torrents D."/>
            <person name="Alexandersson M."/>
            <person name="Trask B.J."/>
            <person name="Young J.M."/>
            <person name="Huang H."/>
            <person name="Wang H."/>
            <person name="Xing H."/>
            <person name="Daniels S."/>
            <person name="Gietzen D."/>
            <person name="Schmidt J."/>
            <person name="Stevens K."/>
            <person name="Vitt U."/>
            <person name="Wingrove J."/>
            <person name="Camara F."/>
            <person name="Mar Alba M."/>
            <person name="Abril J.F."/>
            <person name="Guigo R."/>
            <person name="Smit A."/>
            <person name="Dubchak I."/>
            <person name="Rubin E.M."/>
            <person name="Couronne O."/>
            <person name="Poliakov A."/>
            <person name="Huebner N."/>
            <person name="Ganten D."/>
            <person name="Goesele C."/>
            <person name="Hummel O."/>
            <person name="Kreitler T."/>
            <person name="Lee Y.-A."/>
            <person name="Monti J."/>
            <person name="Schulz H."/>
            <person name="Zimdahl H."/>
            <person name="Himmelbauer H."/>
            <person name="Lehrach H."/>
            <person name="Jacob H.J."/>
            <person name="Bromberg S."/>
            <person name="Gullings-Handley J."/>
            <person name="Jensen-Seaman M.I."/>
            <person name="Kwitek A.E."/>
            <person name="Lazar J."/>
            <person name="Pasko D."/>
            <person name="Tonellato P.J."/>
            <person name="Twigger S."/>
            <person name="Ponting C.P."/>
            <person name="Duarte J.M."/>
            <person name="Rice S."/>
            <person name="Goodstadt L."/>
            <person name="Beatson S.A."/>
            <person name="Emes R.D."/>
            <person name="Winter E.E."/>
            <person name="Webber C."/>
            <person name="Brandt P."/>
            <person name="Nyakatura G."/>
            <person name="Adetobi M."/>
            <person name="Chiaromonte F."/>
            <person name="Elnitski L."/>
            <person name="Eswara P."/>
            <person name="Hardison R.C."/>
            <person name="Hou M."/>
            <person name="Kolbe D."/>
            <person name="Makova K."/>
            <person name="Miller W."/>
            <person name="Nekrutenko A."/>
            <person name="Riemer C."/>
            <person name="Schwartz S."/>
            <person name="Taylor J."/>
            <person name="Yang S."/>
            <person name="Zhang Y."/>
            <person name="Lindpaintner K."/>
            <person name="Andrews T.D."/>
            <person name="Caccamo M."/>
            <person name="Clamp M."/>
            <person name="Clarke L."/>
            <person name="Curwen V."/>
            <person name="Durbin R.M."/>
            <person name="Eyras E."/>
            <person name="Searle S.M."/>
            <person name="Cooper G.M."/>
            <person name="Batzoglou S."/>
            <person name="Brudno M."/>
            <person name="Sidow A."/>
            <person name="Stone E.A."/>
            <person name="Payseur B.A."/>
            <person name="Bourque G."/>
            <person name="Lopez-Otin C."/>
            <person name="Puente X.S."/>
            <person name="Chakrabarti K."/>
            <person name="Chatterji S."/>
            <person name="Dewey C."/>
            <person name="Pachter L."/>
            <person name="Bray N."/>
            <person name="Yap V.B."/>
            <person name="Caspi A."/>
            <person name="Tesler G."/>
            <person name="Pevzner P.A."/>
            <person name="Haussler D."/>
            <person name="Roskin K.M."/>
            <person name="Baertsch R."/>
            <person name="Clawson H."/>
            <person name="Furey T.S."/>
            <person name="Hinrichs A.S."/>
            <person name="Karolchik D."/>
            <person name="Kent W.J."/>
            <person name="Rosenbloom K.R."/>
            <person name="Trumbower H."/>
            <person name="Weirauch M."/>
            <person name="Cooper D.N."/>
            <person name="Stenson P.D."/>
            <person name="Ma B."/>
            <person name="Brent M."/>
            <person name="Arumugam M."/>
            <person name="Shteynberg D."/>
            <person name="Copley R.R."/>
            <person name="Taylor M.S."/>
            <person name="Riethman H."/>
            <person name="Mudunuri U."/>
            <person name="Peterson J."/>
            <person name="Guyer M."/>
            <person name="Felsenfeld A."/>
            <person name="Old S."/>
            <person name="Mockrin S."/>
            <person name="Collins F.S."/>
        </authorList>
    </citation>
    <scope>NUCLEOTIDE SEQUENCE [LARGE SCALE GENOMIC DNA]</scope>
    <source>
        <strain evidence="20">Brown Norway</strain>
    </source>
</reference>
<comment type="similarity">
    <text evidence="12">Belongs to the chemokine-like receptor (CMKLR) family.</text>
</comment>
<dbReference type="PANTHER" id="PTHR24225:SF1">
    <property type="entry name" value="C5A ANAPHYLATOXIN CHEMOTACTIC RECEPTOR 2"/>
    <property type="match status" value="1"/>
</dbReference>
<feature type="transmembrane region" description="Helical" evidence="18">
    <location>
        <begin position="198"/>
        <end position="221"/>
    </location>
</feature>
<keyword evidence="21" id="KW-1185">Reference proteome</keyword>
<feature type="transmembrane region" description="Helical" evidence="18">
    <location>
        <begin position="165"/>
        <end position="186"/>
    </location>
</feature>
<evidence type="ECO:0000256" key="11">
    <source>
        <dbReference type="ARBA" id="ARBA00023224"/>
    </source>
</evidence>
<evidence type="ECO:0000256" key="8">
    <source>
        <dbReference type="ARBA" id="ARBA00023157"/>
    </source>
</evidence>
<evidence type="ECO:0000256" key="6">
    <source>
        <dbReference type="ARBA" id="ARBA00023040"/>
    </source>
</evidence>
<keyword evidence="2" id="KW-1003">Cell membrane</keyword>
<dbReference type="GO" id="GO:0005886">
    <property type="term" value="C:plasma membrane"/>
    <property type="evidence" value="ECO:0007669"/>
    <property type="project" value="UniProtKB-SubCell"/>
</dbReference>
<feature type="transmembrane region" description="Helical" evidence="18">
    <location>
        <begin position="122"/>
        <end position="145"/>
    </location>
</feature>
<keyword evidence="7 18" id="KW-0472">Membrane</keyword>
<feature type="transmembrane region" description="Helical" evidence="18">
    <location>
        <begin position="284"/>
        <end position="305"/>
    </location>
</feature>
<accession>A0A8L2QZB1</accession>
<reference evidence="20" key="2">
    <citation type="submission" date="2025-03" db="UniProtKB">
        <authorList>
            <consortium name="Ensembl"/>
        </authorList>
    </citation>
    <scope>IDENTIFICATION</scope>
    <source>
        <strain evidence="20">Brown Norway</strain>
    </source>
</reference>
<proteinExistence type="inferred from homology"/>
<dbReference type="GO" id="GO:0004930">
    <property type="term" value="F:G protein-coupled receptor activity"/>
    <property type="evidence" value="ECO:0007669"/>
    <property type="project" value="UniProtKB-KW"/>
</dbReference>
<dbReference type="FunFam" id="1.20.1070.10:FF:000296">
    <property type="entry name" value="C5a anaphylatoxin chemotactic receptor 2"/>
    <property type="match status" value="1"/>
</dbReference>
<comment type="subunit">
    <text evidence="14">Interacts with C3 (the anaphylatoxin peptide C3a and the adipogenic hormone ASP); the interaction occurs with higher affinity for ASP, enhancing the phosphorylation and activation of GPR77, recruitment of ARRB2 to the cell surface and endocytosis of GRP77.</text>
</comment>
<feature type="domain" description="G-protein coupled receptors family 1 profile" evidence="19">
    <location>
        <begin position="101"/>
        <end position="340"/>
    </location>
</feature>
<evidence type="ECO:0000256" key="4">
    <source>
        <dbReference type="ARBA" id="ARBA00022692"/>
    </source>
</evidence>
<protein>
    <recommendedName>
        <fullName evidence="15">C5a anaphylatoxin chemotactic receptor 2</fullName>
    </recommendedName>
    <alternativeName>
        <fullName evidence="16">Complement component 5a receptor 2</fullName>
    </alternativeName>
    <alternativeName>
        <fullName evidence="17">G-protein coupled receptor 77</fullName>
    </alternativeName>
</protein>
<keyword evidence="9" id="KW-0675">Receptor</keyword>
<evidence type="ECO:0000256" key="5">
    <source>
        <dbReference type="ARBA" id="ARBA00022989"/>
    </source>
</evidence>
<evidence type="ECO:0000256" key="15">
    <source>
        <dbReference type="ARBA" id="ARBA00068514"/>
    </source>
</evidence>
<dbReference type="AlphaFoldDB" id="A0A8L2QZB1"/>
<dbReference type="InterPro" id="IPR000276">
    <property type="entry name" value="GPCR_Rhodpsn"/>
</dbReference>
<dbReference type="InterPro" id="IPR017452">
    <property type="entry name" value="GPCR_Rhodpsn_7TM"/>
</dbReference>
<dbReference type="PRINTS" id="PR00237">
    <property type="entry name" value="GPCRRHODOPSN"/>
</dbReference>
<evidence type="ECO:0000259" key="19">
    <source>
        <dbReference type="PROSITE" id="PS50262"/>
    </source>
</evidence>
<evidence type="ECO:0000256" key="17">
    <source>
        <dbReference type="ARBA" id="ARBA00083911"/>
    </source>
</evidence>
<evidence type="ECO:0000313" key="21">
    <source>
        <dbReference type="Proteomes" id="UP000002494"/>
    </source>
</evidence>
<dbReference type="RGD" id="1303027">
    <property type="gene designation" value="C5ar2"/>
</dbReference>
<keyword evidence="10" id="KW-0325">Glycoprotein</keyword>
<dbReference type="Pfam" id="PF00001">
    <property type="entry name" value="7tm_1"/>
    <property type="match status" value="1"/>
</dbReference>
<dbReference type="CDD" id="cd15114">
    <property type="entry name" value="7tmA_C5aR"/>
    <property type="match status" value="1"/>
</dbReference>
<gene>
    <name evidence="20 22" type="primary">C5ar2</name>
</gene>
<evidence type="ECO:0000256" key="7">
    <source>
        <dbReference type="ARBA" id="ARBA00023136"/>
    </source>
</evidence>
<evidence type="ECO:0000256" key="10">
    <source>
        <dbReference type="ARBA" id="ARBA00023180"/>
    </source>
</evidence>
<evidence type="ECO:0000256" key="16">
    <source>
        <dbReference type="ARBA" id="ARBA00078355"/>
    </source>
</evidence>
<evidence type="ECO:0000256" key="1">
    <source>
        <dbReference type="ARBA" id="ARBA00004651"/>
    </source>
</evidence>
<dbReference type="Ensembl" id="ENSRNOT00000071576.3">
    <property type="protein sequence ID" value="ENSRNOP00000067721.2"/>
    <property type="gene ID" value="ENSRNOG00000049028.3"/>
</dbReference>
<evidence type="ECO:0000256" key="18">
    <source>
        <dbReference type="SAM" id="Phobius"/>
    </source>
</evidence>
<feature type="transmembrane region" description="Helical" evidence="18">
    <location>
        <begin position="254"/>
        <end position="272"/>
    </location>
</feature>
<sequence length="386" mass="42766">MNYEGLGDGSVSKVFAIQTEGHDFQPQDVDMSSTELRTVSGARMLNDTTSKDYEYEYDQEQYSDLLNVPVDCPAGNCFSNDAYLIVLLGLYSVIFLVGVPGNTLLAWVTWKESRHRLGASWFLHLTMADLLCCVSLPFLAVPIAQKGHWPYGTAGCWLLSSITVLSMYASVLLLTGLSGDLFLLAFRPSWKNADQRTCGVRVVQVSSWMLALLLTVPGAVYRKLLQEHYPPRLVCGTNYGGSVTAEVTITTVRFLFGFLVPLVFMASCHGILQRQMARRHWPLGTAVVVGFFICWTPFHLLRVIIAVASSHSPLLAWALEAEPLVTGLALAHSALNPIMFLYFGRKQLCKSLQAACHWALRDLQDEEESAVTKVSTSQEMVSEMPV</sequence>
<keyword evidence="8" id="KW-1015">Disulfide bond</keyword>
<dbReference type="OrthoDB" id="9835842at2759"/>
<keyword evidence="6" id="KW-0297">G-protein coupled receptor</keyword>
<evidence type="ECO:0000256" key="12">
    <source>
        <dbReference type="ARBA" id="ARBA00025736"/>
    </source>
</evidence>
<dbReference type="Proteomes" id="UP000002494">
    <property type="component" value="Chromosome 1"/>
</dbReference>
<comment type="function">
    <text evidence="13">Receptor for the chemotactic and inflammatory C3a, C4a and C5a anaphylatoxin peptides and also for their dearginated forms ASP/C3adesArg, C4adesArg and C5adesArg respectively. Couples weakly to G(i)-mediated signaling pathways.</text>
</comment>